<dbReference type="InterPro" id="IPR040536">
    <property type="entry name" value="ASPCH"/>
</dbReference>
<dbReference type="RefSeq" id="WP_086433748.1">
    <property type="nucleotide sequence ID" value="NZ_FXWH01000001.1"/>
</dbReference>
<name>A0A1Y6EG11_9GAMM</name>
<evidence type="ECO:0000313" key="4">
    <source>
        <dbReference type="Proteomes" id="UP000194450"/>
    </source>
</evidence>
<organism evidence="3 4">
    <name type="scientific">Pseudidiomarina planktonica</name>
    <dbReference type="NCBI Taxonomy" id="1323738"/>
    <lineage>
        <taxon>Bacteria</taxon>
        <taxon>Pseudomonadati</taxon>
        <taxon>Pseudomonadota</taxon>
        <taxon>Gammaproteobacteria</taxon>
        <taxon>Alteromonadales</taxon>
        <taxon>Idiomarinaceae</taxon>
        <taxon>Pseudidiomarina</taxon>
    </lineage>
</organism>
<dbReference type="EMBL" id="FXWH01000001">
    <property type="protein sequence ID" value="SMQ61537.1"/>
    <property type="molecule type" value="Genomic_DNA"/>
</dbReference>
<feature type="chain" id="PRO_5012848268" description="ASP external chaperone domain-containing protein" evidence="1">
    <location>
        <begin position="22"/>
        <end position="163"/>
    </location>
</feature>
<evidence type="ECO:0000313" key="3">
    <source>
        <dbReference type="EMBL" id="SMQ61537.1"/>
    </source>
</evidence>
<dbReference type="OrthoDB" id="6238961at2"/>
<dbReference type="Proteomes" id="UP000194450">
    <property type="component" value="Unassembled WGS sequence"/>
</dbReference>
<feature type="signal peptide" evidence="1">
    <location>
        <begin position="1"/>
        <end position="21"/>
    </location>
</feature>
<feature type="domain" description="ASP external chaperone" evidence="2">
    <location>
        <begin position="61"/>
        <end position="156"/>
    </location>
</feature>
<reference evidence="4" key="1">
    <citation type="submission" date="2017-04" db="EMBL/GenBank/DDBJ databases">
        <authorList>
            <person name="Varghese N."/>
            <person name="Submissions S."/>
        </authorList>
    </citation>
    <scope>NUCLEOTIDE SEQUENCE [LARGE SCALE GENOMIC DNA]</scope>
</reference>
<dbReference type="AlphaFoldDB" id="A0A1Y6EG11"/>
<sequence>MKLTIMALAASGLLMTGSVIAQDQAGDIRLNSNSQNSVAKAERPASVGNERAFGTYRMMKDGASVEAPKLSGGVQVYNEVTRNVATISGNVTVLAGESSLAAIAEEFGLTIVSQDSRVGLGVLQAPEGADLNALVEQLRASGKVRAARIEVVEPLNELHVIKR</sequence>
<accession>A0A1Y6EG11</accession>
<gene>
    <name evidence="3" type="ORF">SAMN06297229_0577</name>
</gene>
<evidence type="ECO:0000259" key="2">
    <source>
        <dbReference type="Pfam" id="PF18492"/>
    </source>
</evidence>
<keyword evidence="1" id="KW-0732">Signal</keyword>
<proteinExistence type="predicted"/>
<protein>
    <recommendedName>
        <fullName evidence="2">ASP external chaperone domain-containing protein</fullName>
    </recommendedName>
</protein>
<keyword evidence="4" id="KW-1185">Reference proteome</keyword>
<evidence type="ECO:0000256" key="1">
    <source>
        <dbReference type="SAM" id="SignalP"/>
    </source>
</evidence>
<dbReference type="Pfam" id="PF18492">
    <property type="entry name" value="ORF_2_N"/>
    <property type="match status" value="1"/>
</dbReference>